<dbReference type="Proteomes" id="UP000499080">
    <property type="component" value="Unassembled WGS sequence"/>
</dbReference>
<organism evidence="2 3">
    <name type="scientific">Araneus ventricosus</name>
    <name type="common">Orbweaver spider</name>
    <name type="synonym">Epeira ventricosa</name>
    <dbReference type="NCBI Taxonomy" id="182803"/>
    <lineage>
        <taxon>Eukaryota</taxon>
        <taxon>Metazoa</taxon>
        <taxon>Ecdysozoa</taxon>
        <taxon>Arthropoda</taxon>
        <taxon>Chelicerata</taxon>
        <taxon>Arachnida</taxon>
        <taxon>Araneae</taxon>
        <taxon>Araneomorphae</taxon>
        <taxon>Entelegynae</taxon>
        <taxon>Araneoidea</taxon>
        <taxon>Araneidae</taxon>
        <taxon>Araneus</taxon>
    </lineage>
</organism>
<keyword evidence="3" id="KW-1185">Reference proteome</keyword>
<dbReference type="AlphaFoldDB" id="A0A4Y2F4F6"/>
<protein>
    <submittedName>
        <fullName evidence="2">Uncharacterized protein</fullName>
    </submittedName>
</protein>
<accession>A0A4Y2F4F6</accession>
<evidence type="ECO:0000256" key="1">
    <source>
        <dbReference type="SAM" id="MobiDB-lite"/>
    </source>
</evidence>
<reference evidence="2 3" key="1">
    <citation type="journal article" date="2019" name="Sci. Rep.">
        <title>Orb-weaving spider Araneus ventricosus genome elucidates the spidroin gene catalogue.</title>
        <authorList>
            <person name="Kono N."/>
            <person name="Nakamura H."/>
            <person name="Ohtoshi R."/>
            <person name="Moran D.A.P."/>
            <person name="Shinohara A."/>
            <person name="Yoshida Y."/>
            <person name="Fujiwara M."/>
            <person name="Mori M."/>
            <person name="Tomita M."/>
            <person name="Arakawa K."/>
        </authorList>
    </citation>
    <scope>NUCLEOTIDE SEQUENCE [LARGE SCALE GENOMIC DNA]</scope>
</reference>
<comment type="caution">
    <text evidence="2">The sequence shown here is derived from an EMBL/GenBank/DDBJ whole genome shotgun (WGS) entry which is preliminary data.</text>
</comment>
<gene>
    <name evidence="2" type="ORF">AVEN_189938_1</name>
</gene>
<evidence type="ECO:0000313" key="2">
    <source>
        <dbReference type="EMBL" id="GBM35186.1"/>
    </source>
</evidence>
<feature type="region of interest" description="Disordered" evidence="1">
    <location>
        <begin position="1"/>
        <end position="67"/>
    </location>
</feature>
<name>A0A4Y2F4F6_ARAVE</name>
<proteinExistence type="predicted"/>
<dbReference type="EMBL" id="BGPR01000778">
    <property type="protein sequence ID" value="GBM35186.1"/>
    <property type="molecule type" value="Genomic_DNA"/>
</dbReference>
<evidence type="ECO:0000313" key="3">
    <source>
        <dbReference type="Proteomes" id="UP000499080"/>
    </source>
</evidence>
<feature type="compositionally biased region" description="Low complexity" evidence="1">
    <location>
        <begin position="38"/>
        <end position="49"/>
    </location>
</feature>
<sequence>MSRGTPKPAHAISMLPRHTSGISFGPDGFHVHQTLLHGGSSMEPGSEPGTLRSQNRDVTIRPRRSTARRKAAIGRIQLYRLCRIHGFRNQTDLSIIAS</sequence>